<comment type="caution">
    <text evidence="1">The sequence shown here is derived from an EMBL/GenBank/DDBJ whole genome shotgun (WGS) entry which is preliminary data.</text>
</comment>
<reference evidence="1 2" key="1">
    <citation type="submission" date="2016-01" db="EMBL/GenBank/DDBJ databases">
        <authorList>
            <person name="Oliw E.H."/>
        </authorList>
    </citation>
    <scope>NUCLEOTIDE SEQUENCE [LARGE SCALE GENOMIC DNA]</scope>
    <source>
        <strain evidence="1 2">CMW7756B</strain>
    </source>
</reference>
<evidence type="ECO:0000313" key="1">
    <source>
        <dbReference type="EMBL" id="KXA63465.1"/>
    </source>
</evidence>
<accession>A0A133S3V6</accession>
<dbReference type="PATRIC" id="fig|39777.7.peg.1304"/>
<name>A0A133S3V6_9FIRM</name>
<gene>
    <name evidence="1" type="ORF">HMPREF3233_01340</name>
</gene>
<organism evidence="1">
    <name type="scientific">Veillonella atypica</name>
    <dbReference type="NCBI Taxonomy" id="39777"/>
    <lineage>
        <taxon>Bacteria</taxon>
        <taxon>Bacillati</taxon>
        <taxon>Bacillota</taxon>
        <taxon>Negativicutes</taxon>
        <taxon>Veillonellales</taxon>
        <taxon>Veillonellaceae</taxon>
        <taxon>Veillonella</taxon>
    </lineage>
</organism>
<dbReference type="EMBL" id="LRQT01000059">
    <property type="protein sequence ID" value="KXA63465.1"/>
    <property type="molecule type" value="Genomic_DNA"/>
</dbReference>
<protein>
    <submittedName>
        <fullName evidence="1">Uncharacterized protein</fullName>
    </submittedName>
</protein>
<sequence>MMDKFWEDILLGIENTTEAEWDKLFNDFEKDGYINEVLK</sequence>
<evidence type="ECO:0000313" key="2">
    <source>
        <dbReference type="Proteomes" id="UP000070226"/>
    </source>
</evidence>
<dbReference type="AlphaFoldDB" id="A0A133S3V6"/>
<proteinExistence type="predicted"/>
<dbReference type="Proteomes" id="UP000070226">
    <property type="component" value="Unassembled WGS sequence"/>
</dbReference>